<dbReference type="InterPro" id="IPR036291">
    <property type="entry name" value="NAD(P)-bd_dom_sf"/>
</dbReference>
<gene>
    <name evidence="3" type="ORF">BE21_24565</name>
</gene>
<evidence type="ECO:0000259" key="2">
    <source>
        <dbReference type="SMART" id="SM00829"/>
    </source>
</evidence>
<dbReference type="Pfam" id="PF13602">
    <property type="entry name" value="ADH_zinc_N_2"/>
    <property type="match status" value="1"/>
</dbReference>
<organism evidence="3 4">
    <name type="scientific">Sorangium cellulosum</name>
    <name type="common">Polyangium cellulosum</name>
    <dbReference type="NCBI Taxonomy" id="56"/>
    <lineage>
        <taxon>Bacteria</taxon>
        <taxon>Pseudomonadati</taxon>
        <taxon>Myxococcota</taxon>
        <taxon>Polyangia</taxon>
        <taxon>Polyangiales</taxon>
        <taxon>Polyangiaceae</taxon>
        <taxon>Sorangium</taxon>
    </lineage>
</organism>
<name>A0A150TUA2_SORCE</name>
<keyword evidence="1" id="KW-0472">Membrane</keyword>
<dbReference type="PANTHER" id="PTHR11695:SF648">
    <property type="entry name" value="ZINC-BINDING OXIDOREDUCTASE"/>
    <property type="match status" value="1"/>
</dbReference>
<sequence length="322" mass="34760">MRAARRERYGTPSVIRIEDVAVPTPADDEILVRVHAATVSRTDCALLSASPFILRFMTGLRRPKSKALGTDFAGRVEAIGSRVRSFAVGDDVWGINDLGAGSHAEYLVISGDDSVARMPTGLSFEEAAASIEGAWYAYSITQRAALEKDRRVLINGATGAIGSALLQICVYLGANVTAVGNTKNLELLRSLGAARVIDYEQEDFTRDDQVYDYVFDAVGKSTFGACKRLLTPRGVYVSSEPGPGWQNPFLALLTPALGRQRVVFPIPIDRKAFLEVMGRLVTEGHFRPVIDRTVSLDAVQEAYAYAASGQKTGSVVLKLAAS</sequence>
<dbReference type="InterPro" id="IPR011032">
    <property type="entry name" value="GroES-like_sf"/>
</dbReference>
<dbReference type="Gene3D" id="3.90.180.10">
    <property type="entry name" value="Medium-chain alcohol dehydrogenases, catalytic domain"/>
    <property type="match status" value="1"/>
</dbReference>
<proteinExistence type="predicted"/>
<dbReference type="PANTHER" id="PTHR11695">
    <property type="entry name" value="ALCOHOL DEHYDROGENASE RELATED"/>
    <property type="match status" value="1"/>
</dbReference>
<dbReference type="InterPro" id="IPR050700">
    <property type="entry name" value="YIM1/Zinc_Alcohol_DH_Fams"/>
</dbReference>
<dbReference type="GO" id="GO:0016491">
    <property type="term" value="F:oxidoreductase activity"/>
    <property type="evidence" value="ECO:0007669"/>
    <property type="project" value="InterPro"/>
</dbReference>
<feature type="transmembrane region" description="Helical" evidence="1">
    <location>
        <begin position="152"/>
        <end position="174"/>
    </location>
</feature>
<dbReference type="SUPFAM" id="SSF51735">
    <property type="entry name" value="NAD(P)-binding Rossmann-fold domains"/>
    <property type="match status" value="1"/>
</dbReference>
<comment type="caution">
    <text evidence="3">The sequence shown here is derived from an EMBL/GenBank/DDBJ whole genome shotgun (WGS) entry which is preliminary data.</text>
</comment>
<evidence type="ECO:0000313" key="3">
    <source>
        <dbReference type="EMBL" id="KYG08281.1"/>
    </source>
</evidence>
<evidence type="ECO:0000256" key="1">
    <source>
        <dbReference type="SAM" id="Phobius"/>
    </source>
</evidence>
<dbReference type="SUPFAM" id="SSF50129">
    <property type="entry name" value="GroES-like"/>
    <property type="match status" value="1"/>
</dbReference>
<accession>A0A150TUA2</accession>
<dbReference type="Pfam" id="PF08240">
    <property type="entry name" value="ADH_N"/>
    <property type="match status" value="1"/>
</dbReference>
<protein>
    <submittedName>
        <fullName evidence="3">NADPH:quinone oxidoreductase</fullName>
    </submittedName>
</protein>
<dbReference type="InterPro" id="IPR013154">
    <property type="entry name" value="ADH-like_N"/>
</dbReference>
<dbReference type="Gene3D" id="3.40.50.720">
    <property type="entry name" value="NAD(P)-binding Rossmann-like Domain"/>
    <property type="match status" value="1"/>
</dbReference>
<dbReference type="SMART" id="SM00829">
    <property type="entry name" value="PKS_ER"/>
    <property type="match status" value="1"/>
</dbReference>
<dbReference type="InterPro" id="IPR020843">
    <property type="entry name" value="ER"/>
</dbReference>
<feature type="domain" description="Enoyl reductase (ER)" evidence="2">
    <location>
        <begin position="10"/>
        <end position="317"/>
    </location>
</feature>
<dbReference type="EMBL" id="JEME01001033">
    <property type="protein sequence ID" value="KYG08281.1"/>
    <property type="molecule type" value="Genomic_DNA"/>
</dbReference>
<dbReference type="AlphaFoldDB" id="A0A150TUA2"/>
<dbReference type="CDD" id="cd08267">
    <property type="entry name" value="MDR1"/>
    <property type="match status" value="1"/>
</dbReference>
<keyword evidence="1" id="KW-0812">Transmembrane</keyword>
<keyword evidence="1" id="KW-1133">Transmembrane helix</keyword>
<reference evidence="3 4" key="1">
    <citation type="submission" date="2014-02" db="EMBL/GenBank/DDBJ databases">
        <title>The small core and large imbalanced accessory genome model reveals a collaborative survival strategy of Sorangium cellulosum strains in nature.</title>
        <authorList>
            <person name="Han K."/>
            <person name="Peng R."/>
            <person name="Blom J."/>
            <person name="Li Y.-Z."/>
        </authorList>
    </citation>
    <scope>NUCLEOTIDE SEQUENCE [LARGE SCALE GENOMIC DNA]</scope>
    <source>
        <strain evidence="3 4">So0007-03</strain>
    </source>
</reference>
<evidence type="ECO:0000313" key="4">
    <source>
        <dbReference type="Proteomes" id="UP000075502"/>
    </source>
</evidence>
<dbReference type="Proteomes" id="UP000075502">
    <property type="component" value="Unassembled WGS sequence"/>
</dbReference>